<dbReference type="Proteomes" id="UP000000328">
    <property type="component" value="Chromosome"/>
</dbReference>
<feature type="region of interest" description="Disordered" evidence="1">
    <location>
        <begin position="67"/>
        <end position="109"/>
    </location>
</feature>
<evidence type="ECO:0000256" key="2">
    <source>
        <dbReference type="SAM" id="Phobius"/>
    </source>
</evidence>
<evidence type="ECO:0000313" key="3">
    <source>
        <dbReference type="EMBL" id="ADJ50472.1"/>
    </source>
</evidence>
<dbReference type="AlphaFoldDB" id="A0A0H3DJT6"/>
<dbReference type="HOGENOM" id="CLU_962356_0_0_11"/>
<gene>
    <name evidence="3" type="ordered locus">AMED_8779</name>
</gene>
<feature type="transmembrane region" description="Helical" evidence="2">
    <location>
        <begin position="196"/>
        <end position="218"/>
    </location>
</feature>
<feature type="transmembrane region" description="Helical" evidence="2">
    <location>
        <begin position="120"/>
        <end position="141"/>
    </location>
</feature>
<feature type="compositionally biased region" description="Acidic residues" evidence="1">
    <location>
        <begin position="78"/>
        <end position="99"/>
    </location>
</feature>
<keyword evidence="2" id="KW-1133">Transmembrane helix</keyword>
<dbReference type="PATRIC" id="fig|749927.5.peg.9112"/>
<accession>A0A0H3DJT6</accession>
<dbReference type="RefSeq" id="WP_013230499.1">
    <property type="nucleotide sequence ID" value="NC_014318.1"/>
</dbReference>
<dbReference type="eggNOG" id="ENOG502ZANI">
    <property type="taxonomic scope" value="Bacteria"/>
</dbReference>
<dbReference type="OrthoDB" id="3685088at2"/>
<feature type="transmembrane region" description="Helical" evidence="2">
    <location>
        <begin position="230"/>
        <end position="252"/>
    </location>
</feature>
<dbReference type="EMBL" id="CP002000">
    <property type="protein sequence ID" value="ADJ50472.1"/>
    <property type="molecule type" value="Genomic_DNA"/>
</dbReference>
<protein>
    <submittedName>
        <fullName evidence="3">Uncharacterized protein</fullName>
    </submittedName>
</protein>
<keyword evidence="2" id="KW-0472">Membrane</keyword>
<evidence type="ECO:0000256" key="1">
    <source>
        <dbReference type="SAM" id="MobiDB-lite"/>
    </source>
</evidence>
<organism evidence="3 4">
    <name type="scientific">Amycolatopsis mediterranei (strain U-32)</name>
    <dbReference type="NCBI Taxonomy" id="749927"/>
    <lineage>
        <taxon>Bacteria</taxon>
        <taxon>Bacillati</taxon>
        <taxon>Actinomycetota</taxon>
        <taxon>Actinomycetes</taxon>
        <taxon>Pseudonocardiales</taxon>
        <taxon>Pseudonocardiaceae</taxon>
        <taxon>Amycolatopsis</taxon>
    </lineage>
</organism>
<evidence type="ECO:0000313" key="4">
    <source>
        <dbReference type="Proteomes" id="UP000000328"/>
    </source>
</evidence>
<dbReference type="GeneID" id="92876379"/>
<sequence>MVGLDTPTNTRSAYPPSVTDLLPRVREFAADLGECPSRNRIMTEFKVGAPKARAILAALNEEADTKPVRKLHAVTEPAEVEEPDQESETTDEPASDDSEPQVNVTADPGATPEKVRRIKLWPVLLLALPAFVAVWSGWVGLGRLTGFGPIQLLPGIWDHLTINSAITLPIGVETYAAFALRVWLSPVTRTHRVRSFAKWSALGSLVLGMVGQVAYHLMSAADVERAPWPVTTLVSCLPVVVLGCGAALAHLVRDTADQEVND</sequence>
<dbReference type="KEGG" id="amd:AMED_8779"/>
<feature type="transmembrane region" description="Helical" evidence="2">
    <location>
        <begin position="161"/>
        <end position="184"/>
    </location>
</feature>
<name>A0A0H3DJT6_AMYMU</name>
<proteinExistence type="predicted"/>
<keyword evidence="2" id="KW-0812">Transmembrane</keyword>
<reference evidence="3 4" key="1">
    <citation type="journal article" date="2010" name="Cell Res.">
        <title>Complete genome sequence of the rifamycin SV-producing Amycolatopsis mediterranei U32 revealed its genetic characteristics in phylogeny and metabolism.</title>
        <authorList>
            <person name="Zhao W."/>
            <person name="Zhong Y."/>
            <person name="Yuan H."/>
            <person name="Wang J."/>
            <person name="Zheng H."/>
            <person name="Wang Y."/>
            <person name="Cen X."/>
            <person name="Xu F."/>
            <person name="Bai J."/>
            <person name="Han X."/>
            <person name="Lu G."/>
            <person name="Zhu Y."/>
            <person name="Shao Z."/>
            <person name="Yan H."/>
            <person name="Li C."/>
            <person name="Peng N."/>
            <person name="Zhang Z."/>
            <person name="Zhang Y."/>
            <person name="Lin W."/>
            <person name="Fan Y."/>
            <person name="Qin Z."/>
            <person name="Hu Y."/>
            <person name="Zhu B."/>
            <person name="Wang S."/>
            <person name="Ding X."/>
            <person name="Zhao G.P."/>
        </authorList>
    </citation>
    <scope>NUCLEOTIDE SEQUENCE [LARGE SCALE GENOMIC DNA]</scope>
    <source>
        <strain evidence="4">U-32</strain>
    </source>
</reference>